<dbReference type="NCBIfam" id="TIGR01484">
    <property type="entry name" value="HAD-SF-IIB"/>
    <property type="match status" value="1"/>
</dbReference>
<dbReference type="Pfam" id="PF08282">
    <property type="entry name" value="Hydrolase_3"/>
    <property type="match status" value="1"/>
</dbReference>
<keyword evidence="2" id="KW-1185">Reference proteome</keyword>
<organism evidence="1 2">
    <name type="scientific">Brachybacterium equifaecis</name>
    <dbReference type="NCBI Taxonomy" id="2910770"/>
    <lineage>
        <taxon>Bacteria</taxon>
        <taxon>Bacillati</taxon>
        <taxon>Actinomycetota</taxon>
        <taxon>Actinomycetes</taxon>
        <taxon>Micrococcales</taxon>
        <taxon>Dermabacteraceae</taxon>
        <taxon>Brachybacterium</taxon>
    </lineage>
</organism>
<dbReference type="CDD" id="cd07518">
    <property type="entry name" value="HAD_YbiV-Like"/>
    <property type="match status" value="1"/>
</dbReference>
<evidence type="ECO:0000313" key="2">
    <source>
        <dbReference type="Proteomes" id="UP001203761"/>
    </source>
</evidence>
<name>A0ABT0QY63_9MICO</name>
<dbReference type="Gene3D" id="3.40.50.1000">
    <property type="entry name" value="HAD superfamily/HAD-like"/>
    <property type="match status" value="1"/>
</dbReference>
<keyword evidence="1" id="KW-0378">Hydrolase</keyword>
<dbReference type="Proteomes" id="UP001203761">
    <property type="component" value="Unassembled WGS sequence"/>
</dbReference>
<dbReference type="GO" id="GO:0016787">
    <property type="term" value="F:hydrolase activity"/>
    <property type="evidence" value="ECO:0007669"/>
    <property type="project" value="UniProtKB-KW"/>
</dbReference>
<dbReference type="NCBIfam" id="TIGR00099">
    <property type="entry name" value="Cof-subfamily"/>
    <property type="match status" value="1"/>
</dbReference>
<protein>
    <submittedName>
        <fullName evidence="1">Cof-type HAD-IIB family hydrolase</fullName>
    </submittedName>
</protein>
<dbReference type="Gene3D" id="3.30.1240.10">
    <property type="match status" value="1"/>
</dbReference>
<evidence type="ECO:0000313" key="1">
    <source>
        <dbReference type="EMBL" id="MCL6422510.1"/>
    </source>
</evidence>
<dbReference type="EMBL" id="JAKNCJ010000001">
    <property type="protein sequence ID" value="MCL6422510.1"/>
    <property type="molecule type" value="Genomic_DNA"/>
</dbReference>
<dbReference type="InterPro" id="IPR036412">
    <property type="entry name" value="HAD-like_sf"/>
</dbReference>
<dbReference type="InterPro" id="IPR000150">
    <property type="entry name" value="Cof"/>
</dbReference>
<dbReference type="SFLD" id="SFLDS00003">
    <property type="entry name" value="Haloacid_Dehalogenase"/>
    <property type="match status" value="1"/>
</dbReference>
<dbReference type="RefSeq" id="WP_249736606.1">
    <property type="nucleotide sequence ID" value="NZ_JAKNCJ010000001.1"/>
</dbReference>
<gene>
    <name evidence="1" type="ORF">Bequi_03775</name>
</gene>
<dbReference type="PANTHER" id="PTHR10000">
    <property type="entry name" value="PHOSPHOSERINE PHOSPHATASE"/>
    <property type="match status" value="1"/>
</dbReference>
<proteinExistence type="predicted"/>
<sequence>MTPQAWTDIDPGEVDVRLVITDMDGTLLDGDGSVPEGFWPLLERIRESGATFVPASGRQYQTLFDEFSEQGGVTSFIAENGTMVVLDGEIVSTTTLDRERADDAVRAVRGAMPERNLGAVLCGVQSAYIERTDDAFLAEARKYYHRLETVKDLTAVEDDVLKVAVYDFDDAEATAPEVFAGFEDDLQVVISGQHWIDLMPKDAGKGLGVRALQQAAGASPAQTVVFGDYLNDLQMYEHSELSFAMENAHEDIKDAAAYLAPSNTEHGVVQVLERLLGERD</sequence>
<accession>A0ABT0QY63</accession>
<reference evidence="1" key="1">
    <citation type="submission" date="2022-02" db="EMBL/GenBank/DDBJ databases">
        <authorList>
            <person name="Lee M."/>
            <person name="Kim S.-J."/>
            <person name="Jung M.-Y."/>
        </authorList>
    </citation>
    <scope>NUCLEOTIDE SEQUENCE</scope>
    <source>
        <strain evidence="1">JHP9</strain>
    </source>
</reference>
<dbReference type="InterPro" id="IPR006379">
    <property type="entry name" value="HAD-SF_hydro_IIB"/>
</dbReference>
<dbReference type="SUPFAM" id="SSF56784">
    <property type="entry name" value="HAD-like"/>
    <property type="match status" value="1"/>
</dbReference>
<dbReference type="SFLD" id="SFLDG01140">
    <property type="entry name" value="C2.B:_Phosphomannomutase_and_P"/>
    <property type="match status" value="1"/>
</dbReference>
<comment type="caution">
    <text evidence="1">The sequence shown here is derived from an EMBL/GenBank/DDBJ whole genome shotgun (WGS) entry which is preliminary data.</text>
</comment>
<dbReference type="PANTHER" id="PTHR10000:SF53">
    <property type="entry name" value="5-AMINO-6-(5-PHOSPHO-D-RIBITYLAMINO)URACIL PHOSPHATASE YBJI-RELATED"/>
    <property type="match status" value="1"/>
</dbReference>
<dbReference type="InterPro" id="IPR023214">
    <property type="entry name" value="HAD_sf"/>
</dbReference>